<dbReference type="Proteomes" id="UP000693970">
    <property type="component" value="Unassembled WGS sequence"/>
</dbReference>
<reference evidence="4" key="2">
    <citation type="submission" date="2021-04" db="EMBL/GenBank/DDBJ databases">
        <authorList>
            <person name="Podell S."/>
        </authorList>
    </citation>
    <scope>NUCLEOTIDE SEQUENCE</scope>
    <source>
        <strain evidence="4">Hildebrandi</strain>
    </source>
</reference>
<keyword evidence="5" id="KW-1185">Reference proteome</keyword>
<feature type="compositionally biased region" description="Basic residues" evidence="2">
    <location>
        <begin position="276"/>
        <end position="289"/>
    </location>
</feature>
<feature type="compositionally biased region" description="Basic and acidic residues" evidence="2">
    <location>
        <begin position="222"/>
        <end position="244"/>
    </location>
</feature>
<evidence type="ECO:0000256" key="1">
    <source>
        <dbReference type="ARBA" id="ARBA00023054"/>
    </source>
</evidence>
<dbReference type="PANTHER" id="PTHR23325:SF1">
    <property type="entry name" value="SERUM RESPONSE FACTOR-BINDING PROTEIN 1"/>
    <property type="match status" value="1"/>
</dbReference>
<keyword evidence="1" id="KW-0175">Coiled coil</keyword>
<feature type="region of interest" description="Disordered" evidence="2">
    <location>
        <begin position="73"/>
        <end position="97"/>
    </location>
</feature>
<feature type="compositionally biased region" description="Basic residues" evidence="2">
    <location>
        <begin position="212"/>
        <end position="221"/>
    </location>
</feature>
<evidence type="ECO:0000259" key="3">
    <source>
        <dbReference type="Pfam" id="PF09073"/>
    </source>
</evidence>
<evidence type="ECO:0000256" key="2">
    <source>
        <dbReference type="SAM" id="MobiDB-lite"/>
    </source>
</evidence>
<evidence type="ECO:0000313" key="4">
    <source>
        <dbReference type="EMBL" id="KAG7340540.1"/>
    </source>
</evidence>
<dbReference type="PANTHER" id="PTHR23325">
    <property type="entry name" value="SERUM RESPONSE FACTOR-BINDING"/>
    <property type="match status" value="1"/>
</dbReference>
<dbReference type="EMBL" id="JAGRRH010000027">
    <property type="protein sequence ID" value="KAG7340540.1"/>
    <property type="molecule type" value="Genomic_DNA"/>
</dbReference>
<dbReference type="GO" id="GO:0030490">
    <property type="term" value="P:maturation of SSU-rRNA"/>
    <property type="evidence" value="ECO:0007669"/>
    <property type="project" value="TreeGrafter"/>
</dbReference>
<dbReference type="InterPro" id="IPR037393">
    <property type="entry name" value="Bud22/SRFB1"/>
</dbReference>
<dbReference type="InterPro" id="IPR015158">
    <property type="entry name" value="Bud22_dom"/>
</dbReference>
<feature type="domain" description="Bud22" evidence="3">
    <location>
        <begin position="268"/>
        <end position="376"/>
    </location>
</feature>
<feature type="region of interest" description="Disordered" evidence="2">
    <location>
        <begin position="125"/>
        <end position="152"/>
    </location>
</feature>
<evidence type="ECO:0000313" key="5">
    <source>
        <dbReference type="Proteomes" id="UP000693970"/>
    </source>
</evidence>
<protein>
    <submittedName>
        <fullName evidence="4">BUD22 domain containing protein</fullName>
    </submittedName>
</protein>
<accession>A0A9K3PB60</accession>
<dbReference type="GO" id="GO:0005634">
    <property type="term" value="C:nucleus"/>
    <property type="evidence" value="ECO:0007669"/>
    <property type="project" value="TreeGrafter"/>
</dbReference>
<gene>
    <name evidence="4" type="ORF">IV203_024083</name>
</gene>
<comment type="caution">
    <text evidence="4">The sequence shown here is derived from an EMBL/GenBank/DDBJ whole genome shotgun (WGS) entry which is preliminary data.</text>
</comment>
<dbReference type="OrthoDB" id="49659at2759"/>
<name>A0A9K3PB60_9STRA</name>
<feature type="region of interest" description="Disordered" evidence="2">
    <location>
        <begin position="201"/>
        <end position="244"/>
    </location>
</feature>
<feature type="region of interest" description="Disordered" evidence="2">
    <location>
        <begin position="264"/>
        <end position="363"/>
    </location>
</feature>
<proteinExistence type="predicted"/>
<sequence>MGPIQPDTPTTLKSRPSKKRDRTTSRRAGGPLTEGDLLAIQQERYDRLLYTAHKQIHKQAKLVKNFLVQKEIRQKKQPQQSKQKQVDGNTSNTEAAPKIQTLKGIDLDLVTQQAIRQLGLYHSNPRLKSMASRGDDTSNEHKHKKTQDKMFQDSVPPRIEADHPSFDIVNAILTHKRFLQIMEEWNDKVTEFRQWCVELEASTEERSSEHHSIKKKRKKSVDKKGNKRNDDRQEHTQDYSDRYLHETSQDTSAMFCTLSGENEGINLDGDEDMAPKKKNRMGQRARKAKAMAIQAKQEGRSDYESLNWRAPKTSNKDGAKEDGDADYKSTRNKRTKDDGPIKTEIKESTAPEHPSWAAKQAQSTGIVAFQGKKITFT</sequence>
<dbReference type="GO" id="GO:0030686">
    <property type="term" value="C:90S preribosome"/>
    <property type="evidence" value="ECO:0007669"/>
    <property type="project" value="TreeGrafter"/>
</dbReference>
<reference evidence="4" key="1">
    <citation type="journal article" date="2021" name="Sci. Rep.">
        <title>Diploid genomic architecture of Nitzschia inconspicua, an elite biomass production diatom.</title>
        <authorList>
            <person name="Oliver A."/>
            <person name="Podell S."/>
            <person name="Pinowska A."/>
            <person name="Traller J.C."/>
            <person name="Smith S.R."/>
            <person name="McClure R."/>
            <person name="Beliaev A."/>
            <person name="Bohutskyi P."/>
            <person name="Hill E.A."/>
            <person name="Rabines A."/>
            <person name="Zheng H."/>
            <person name="Allen L.Z."/>
            <person name="Kuo A."/>
            <person name="Grigoriev I.V."/>
            <person name="Allen A.E."/>
            <person name="Hazlebeck D."/>
            <person name="Allen E.E."/>
        </authorList>
    </citation>
    <scope>NUCLEOTIDE SEQUENCE</scope>
    <source>
        <strain evidence="4">Hildebrandi</strain>
    </source>
</reference>
<feature type="region of interest" description="Disordered" evidence="2">
    <location>
        <begin position="1"/>
        <end position="35"/>
    </location>
</feature>
<organism evidence="4 5">
    <name type="scientific">Nitzschia inconspicua</name>
    <dbReference type="NCBI Taxonomy" id="303405"/>
    <lineage>
        <taxon>Eukaryota</taxon>
        <taxon>Sar</taxon>
        <taxon>Stramenopiles</taxon>
        <taxon>Ochrophyta</taxon>
        <taxon>Bacillariophyta</taxon>
        <taxon>Bacillariophyceae</taxon>
        <taxon>Bacillariophycidae</taxon>
        <taxon>Bacillariales</taxon>
        <taxon>Bacillariaceae</taxon>
        <taxon>Nitzschia</taxon>
    </lineage>
</organism>
<feature type="compositionally biased region" description="Basic and acidic residues" evidence="2">
    <location>
        <begin position="314"/>
        <end position="350"/>
    </location>
</feature>
<dbReference type="Pfam" id="PF09073">
    <property type="entry name" value="BUD22"/>
    <property type="match status" value="1"/>
</dbReference>
<dbReference type="AlphaFoldDB" id="A0A9K3PB60"/>